<proteinExistence type="predicted"/>
<evidence type="ECO:0000313" key="1">
    <source>
        <dbReference type="EMBL" id="PMD34574.1"/>
    </source>
</evidence>
<keyword evidence="2" id="KW-1185">Reference proteome</keyword>
<gene>
    <name evidence="1" type="ORF">L207DRAFT_122188</name>
</gene>
<name>A0A2J6R7T5_HYAVF</name>
<dbReference type="AlphaFoldDB" id="A0A2J6R7T5"/>
<dbReference type="EMBL" id="KZ613953">
    <property type="protein sequence ID" value="PMD34574.1"/>
    <property type="molecule type" value="Genomic_DNA"/>
</dbReference>
<reference evidence="1 2" key="1">
    <citation type="submission" date="2016-04" db="EMBL/GenBank/DDBJ databases">
        <title>A degradative enzymes factory behind the ericoid mycorrhizal symbiosis.</title>
        <authorList>
            <consortium name="DOE Joint Genome Institute"/>
            <person name="Martino E."/>
            <person name="Morin E."/>
            <person name="Grelet G."/>
            <person name="Kuo A."/>
            <person name="Kohler A."/>
            <person name="Daghino S."/>
            <person name="Barry K."/>
            <person name="Choi C."/>
            <person name="Cichocki N."/>
            <person name="Clum A."/>
            <person name="Copeland A."/>
            <person name="Hainaut M."/>
            <person name="Haridas S."/>
            <person name="Labutti K."/>
            <person name="Lindquist E."/>
            <person name="Lipzen A."/>
            <person name="Khouja H.-R."/>
            <person name="Murat C."/>
            <person name="Ohm R."/>
            <person name="Olson A."/>
            <person name="Spatafora J."/>
            <person name="Veneault-Fourrey C."/>
            <person name="Henrissat B."/>
            <person name="Grigoriev I."/>
            <person name="Martin F."/>
            <person name="Perotto S."/>
        </authorList>
    </citation>
    <scope>NUCLEOTIDE SEQUENCE [LARGE SCALE GENOMIC DNA]</scope>
    <source>
        <strain evidence="1 2">F</strain>
    </source>
</reference>
<evidence type="ECO:0008006" key="3">
    <source>
        <dbReference type="Google" id="ProtNLM"/>
    </source>
</evidence>
<sequence>MRELQEQCGNKSSNVIKKLKAAADADRFEKIRTKMASHRGQLVLLMELLGLDLGIAQTQGLLSAEKSIEDVRAEVLSSGTASTTRLADIEIGIRSLHTSIDTSQDTSTKVLGNTQLLRQQLNEVQLSYKSLQGFSSKQADQLDSIMVSMQQLLKTCAVPTPIRKSRKSARHRRTVCQSPVTEPSEYTKASLNHIVNTAVTVQYCLGQPRLQLIAIPNNAFDKANDVEKLYMIKYLQGLRILTWFLREDNIYTSRCYYWSSSSNLWMILEAGLFSSCTYQSFFEFLICSKETI</sequence>
<evidence type="ECO:0000313" key="2">
    <source>
        <dbReference type="Proteomes" id="UP000235786"/>
    </source>
</evidence>
<protein>
    <recommendedName>
        <fullName evidence="3">Fungal N-terminal domain-containing protein</fullName>
    </recommendedName>
</protein>
<dbReference type="Proteomes" id="UP000235786">
    <property type="component" value="Unassembled WGS sequence"/>
</dbReference>
<organism evidence="1 2">
    <name type="scientific">Hyaloscypha variabilis (strain UAMH 11265 / GT02V1 / F)</name>
    <name type="common">Meliniomyces variabilis</name>
    <dbReference type="NCBI Taxonomy" id="1149755"/>
    <lineage>
        <taxon>Eukaryota</taxon>
        <taxon>Fungi</taxon>
        <taxon>Dikarya</taxon>
        <taxon>Ascomycota</taxon>
        <taxon>Pezizomycotina</taxon>
        <taxon>Leotiomycetes</taxon>
        <taxon>Helotiales</taxon>
        <taxon>Hyaloscyphaceae</taxon>
        <taxon>Hyaloscypha</taxon>
        <taxon>Hyaloscypha variabilis</taxon>
    </lineage>
</organism>
<accession>A0A2J6R7T5</accession>